<comment type="caution">
    <text evidence="2">The sequence shown here is derived from an EMBL/GenBank/DDBJ whole genome shotgun (WGS) entry which is preliminary data.</text>
</comment>
<evidence type="ECO:0000313" key="3">
    <source>
        <dbReference type="Proteomes" id="UP000718564"/>
    </source>
</evidence>
<proteinExistence type="predicted"/>
<organism evidence="2 3">
    <name type="scientific">Brasilonema bromeliae SPC951</name>
    <dbReference type="NCBI Taxonomy" id="385972"/>
    <lineage>
        <taxon>Bacteria</taxon>
        <taxon>Bacillati</taxon>
        <taxon>Cyanobacteriota</taxon>
        <taxon>Cyanophyceae</taxon>
        <taxon>Nostocales</taxon>
        <taxon>Scytonemataceae</taxon>
        <taxon>Brasilonema</taxon>
        <taxon>Bromeliae group (in: Brasilonema)</taxon>
    </lineage>
</organism>
<reference evidence="2 3" key="1">
    <citation type="submission" date="2018-06" db="EMBL/GenBank/DDBJ databases">
        <title>Comparative genomics of Brasilonema spp. strains.</title>
        <authorList>
            <person name="Alvarenga D.O."/>
            <person name="Fiore M.F."/>
            <person name="Varani A.M."/>
        </authorList>
    </citation>
    <scope>NUCLEOTIDE SEQUENCE [LARGE SCALE GENOMIC DNA]</scope>
    <source>
        <strain evidence="2 3">SPC951</strain>
    </source>
</reference>
<dbReference type="PANTHER" id="PTHR13887">
    <property type="entry name" value="GLUTATHIONE S-TRANSFERASE KAPPA"/>
    <property type="match status" value="1"/>
</dbReference>
<dbReference type="Gene3D" id="3.40.30.10">
    <property type="entry name" value="Glutaredoxin"/>
    <property type="match status" value="1"/>
</dbReference>
<dbReference type="EMBL" id="QMEB01000210">
    <property type="protein sequence ID" value="NMG21979.1"/>
    <property type="molecule type" value="Genomic_DNA"/>
</dbReference>
<protein>
    <submittedName>
        <fullName evidence="2">DsbA family oxidoreductase</fullName>
    </submittedName>
</protein>
<dbReference type="RefSeq" id="WP_169157199.1">
    <property type="nucleotide sequence ID" value="NZ_CAWPJE010000207.1"/>
</dbReference>
<accession>A0ABX1PCD9</accession>
<dbReference type="PANTHER" id="PTHR13887:SF41">
    <property type="entry name" value="THIOREDOXIN SUPERFAMILY PROTEIN"/>
    <property type="match status" value="1"/>
</dbReference>
<dbReference type="CDD" id="cd03024">
    <property type="entry name" value="DsbA_FrnE"/>
    <property type="match status" value="1"/>
</dbReference>
<dbReference type="Pfam" id="PF01323">
    <property type="entry name" value="DSBA"/>
    <property type="match status" value="1"/>
</dbReference>
<dbReference type="InterPro" id="IPR036249">
    <property type="entry name" value="Thioredoxin-like_sf"/>
</dbReference>
<keyword evidence="3" id="KW-1185">Reference proteome</keyword>
<sequence length="214" mass="23968">MLIDIYHDTVCPWCRIGHKHLFDALAQYQQTVKIRWHPFLLDNSIPAAGCEFRSYMQQRKGIEPQAIEKLFDHVRNIGHAAGVKLDFNKIHLAVNSILSHRLIALAPDDIKNDVVQAVYKAYFEEGLNLGDLDVIVAIGTKYGMNSTVLRLQLNGNALADAVLAESTFARLNGITSVPFYVINNKVKIDGSHSSEVFLQALNRAALIEISTKIW</sequence>
<evidence type="ECO:0000313" key="2">
    <source>
        <dbReference type="EMBL" id="NMG21979.1"/>
    </source>
</evidence>
<feature type="domain" description="DSBA-like thioredoxin" evidence="1">
    <location>
        <begin position="3"/>
        <end position="201"/>
    </location>
</feature>
<name>A0ABX1PCD9_9CYAN</name>
<dbReference type="InterPro" id="IPR001853">
    <property type="entry name" value="DSBA-like_thioredoxin_dom"/>
</dbReference>
<evidence type="ECO:0000259" key="1">
    <source>
        <dbReference type="Pfam" id="PF01323"/>
    </source>
</evidence>
<dbReference type="Proteomes" id="UP000718564">
    <property type="component" value="Unassembled WGS sequence"/>
</dbReference>
<dbReference type="SUPFAM" id="SSF52833">
    <property type="entry name" value="Thioredoxin-like"/>
    <property type="match status" value="1"/>
</dbReference>
<gene>
    <name evidence="2" type="ORF">DP116_22005</name>
</gene>